<dbReference type="Proteomes" id="UP001442841">
    <property type="component" value="Chromosome"/>
</dbReference>
<name>A0ABZ3FSB8_9ACTN</name>
<proteinExistence type="predicted"/>
<gene>
    <name evidence="1" type="ORF">AADG42_17250</name>
</gene>
<evidence type="ECO:0000313" key="2">
    <source>
        <dbReference type="Proteomes" id="UP001442841"/>
    </source>
</evidence>
<organism evidence="1 2">
    <name type="scientific">Ammonicoccus fulvus</name>
    <dbReference type="NCBI Taxonomy" id="3138240"/>
    <lineage>
        <taxon>Bacteria</taxon>
        <taxon>Bacillati</taxon>
        <taxon>Actinomycetota</taxon>
        <taxon>Actinomycetes</taxon>
        <taxon>Propionibacteriales</taxon>
        <taxon>Propionibacteriaceae</taxon>
        <taxon>Ammonicoccus</taxon>
    </lineage>
</organism>
<dbReference type="RefSeq" id="WP_425310416.1">
    <property type="nucleotide sequence ID" value="NZ_CP154795.1"/>
</dbReference>
<sequence>MDIDGVRTALRRAAVDRSAAALIATPDTVAEVSVAPGGRWVVRSHSIEWIGGPDRLECWQVLTAGARPVTHAKPPGWTHPAVGMLWPELLPIWGRMADSHRPDRIIDGAQGPGQLVLARVDRPRNAPEPRPDGCYLEIDPVRWLCLQLELPGKVWTLQEYHPS</sequence>
<keyword evidence="2" id="KW-1185">Reference proteome</keyword>
<evidence type="ECO:0000313" key="1">
    <source>
        <dbReference type="EMBL" id="XAN08981.1"/>
    </source>
</evidence>
<protein>
    <submittedName>
        <fullName evidence="1">Uncharacterized protein</fullName>
    </submittedName>
</protein>
<accession>A0ABZ3FSB8</accession>
<dbReference type="EMBL" id="CP154795">
    <property type="protein sequence ID" value="XAN08981.1"/>
    <property type="molecule type" value="Genomic_DNA"/>
</dbReference>
<reference evidence="1 2" key="1">
    <citation type="submission" date="2024-04" db="EMBL/GenBank/DDBJ databases">
        <title>Isolation of an actinomycete strain from pig manure.</title>
        <authorList>
            <person name="Gong T."/>
            <person name="Yu Z."/>
            <person name="An M."/>
            <person name="Wei C."/>
            <person name="Yang W."/>
            <person name="Liu L."/>
        </authorList>
    </citation>
    <scope>NUCLEOTIDE SEQUENCE [LARGE SCALE GENOMIC DNA]</scope>
    <source>
        <strain evidence="1 2">ZF39</strain>
    </source>
</reference>